<feature type="region of interest" description="Disordered" evidence="1">
    <location>
        <begin position="45"/>
        <end position="100"/>
    </location>
</feature>
<keyword evidence="4" id="KW-1185">Reference proteome</keyword>
<protein>
    <recommendedName>
        <fullName evidence="2">Transcription factor TFIIIC triple barrel domain-containing protein</fullName>
    </recommendedName>
</protein>
<feature type="compositionally biased region" description="Acidic residues" evidence="1">
    <location>
        <begin position="65"/>
        <end position="75"/>
    </location>
</feature>
<feature type="compositionally biased region" description="Acidic residues" evidence="1">
    <location>
        <begin position="17"/>
        <end position="26"/>
    </location>
</feature>
<dbReference type="Pfam" id="PF10419">
    <property type="entry name" value="TFIIIC_sub6"/>
    <property type="match status" value="1"/>
</dbReference>
<dbReference type="OrthoDB" id="1877767at2759"/>
<dbReference type="GeneID" id="63692818"/>
<evidence type="ECO:0000313" key="3">
    <source>
        <dbReference type="EMBL" id="EYE93863.1"/>
    </source>
</evidence>
<evidence type="ECO:0000259" key="2">
    <source>
        <dbReference type="Pfam" id="PF10419"/>
    </source>
</evidence>
<dbReference type="STRING" id="1388766.A0A017S9Y2"/>
<feature type="compositionally biased region" description="Low complexity" evidence="1">
    <location>
        <begin position="191"/>
        <end position="216"/>
    </location>
</feature>
<dbReference type="Gene3D" id="2.60.40.4370">
    <property type="match status" value="1"/>
</dbReference>
<dbReference type="InterPro" id="IPR019481">
    <property type="entry name" value="TFIIIC_triple_barrel"/>
</dbReference>
<sequence>MSLHPLAAPVLSANADSDSDSDWEYEYSTETESFYLNLDLTSLHGPIRPPRRRNATASAPNNNEPDADPEPDADADFSRPLETTESDARHAGASASASASASATAQDRLQILGLHTLNPIVSYQNQVFSCSWAEQIGTELFFTRPDELAATPTATTTAEIDVDAPLARGKDFDLIAATSVKILGRKANLISSSEPSTTTPAASTSTSNPPKPSTSSNQARFLERLSSVKQAKGETDTVRTVYSTRRTQNLEDRLRGWARTEEQLAEVQRLQEAVLRGDEGAMAALERVYRDLQGEGVGDRDGAPSLS</sequence>
<feature type="region of interest" description="Disordered" evidence="1">
    <location>
        <begin position="191"/>
        <end position="218"/>
    </location>
</feature>
<gene>
    <name evidence="3" type="ORF">EURHEDRAFT_112480</name>
</gene>
<feature type="compositionally biased region" description="Low complexity" evidence="1">
    <location>
        <begin position="91"/>
        <end position="100"/>
    </location>
</feature>
<evidence type="ECO:0000313" key="4">
    <source>
        <dbReference type="Proteomes" id="UP000019804"/>
    </source>
</evidence>
<feature type="region of interest" description="Disordered" evidence="1">
    <location>
        <begin position="1"/>
        <end position="26"/>
    </location>
</feature>
<accession>A0A017S9Y2</accession>
<reference evidence="4" key="1">
    <citation type="journal article" date="2014" name="Nat. Commun.">
        <title>Genomic adaptations of the halophilic Dead Sea filamentous fungus Eurotium rubrum.</title>
        <authorList>
            <person name="Kis-Papo T."/>
            <person name="Weig A.R."/>
            <person name="Riley R."/>
            <person name="Persoh D."/>
            <person name="Salamov A."/>
            <person name="Sun H."/>
            <person name="Lipzen A."/>
            <person name="Wasser S.P."/>
            <person name="Rambold G."/>
            <person name="Grigoriev I.V."/>
            <person name="Nevo E."/>
        </authorList>
    </citation>
    <scope>NUCLEOTIDE SEQUENCE [LARGE SCALE GENOMIC DNA]</scope>
    <source>
        <strain evidence="4">CBS 135680</strain>
    </source>
</reference>
<dbReference type="RefSeq" id="XP_040637551.1">
    <property type="nucleotide sequence ID" value="XM_040777694.1"/>
</dbReference>
<dbReference type="Proteomes" id="UP000019804">
    <property type="component" value="Unassembled WGS sequence"/>
</dbReference>
<name>A0A017S9Y2_ASPRC</name>
<organism evidence="3 4">
    <name type="scientific">Aspergillus ruber (strain CBS 135680)</name>
    <dbReference type="NCBI Taxonomy" id="1388766"/>
    <lineage>
        <taxon>Eukaryota</taxon>
        <taxon>Fungi</taxon>
        <taxon>Dikarya</taxon>
        <taxon>Ascomycota</taxon>
        <taxon>Pezizomycotina</taxon>
        <taxon>Eurotiomycetes</taxon>
        <taxon>Eurotiomycetidae</taxon>
        <taxon>Eurotiales</taxon>
        <taxon>Aspergillaceae</taxon>
        <taxon>Aspergillus</taxon>
        <taxon>Aspergillus subgen. Aspergillus</taxon>
    </lineage>
</organism>
<dbReference type="AlphaFoldDB" id="A0A017S9Y2"/>
<dbReference type="HOGENOM" id="CLU_062298_0_0_1"/>
<evidence type="ECO:0000256" key="1">
    <source>
        <dbReference type="SAM" id="MobiDB-lite"/>
    </source>
</evidence>
<proteinExistence type="predicted"/>
<feature type="domain" description="Transcription factor TFIIIC triple barrel" evidence="2">
    <location>
        <begin position="29"/>
        <end position="189"/>
    </location>
</feature>
<dbReference type="EMBL" id="KK088429">
    <property type="protein sequence ID" value="EYE93863.1"/>
    <property type="molecule type" value="Genomic_DNA"/>
</dbReference>